<sequence length="177" mass="19574">MLATYYKIVLLIFNVGLTDFNIFMKKYTYYLFTCLVLVFISCSSDDSETATDDSALVIGTYSLSEINVNVAQDVDEDGTASNNMLDELDCLNGTLTINADGTWDLDLVELDITSVTGDFYAIRCGRTNNFTGKWTFQSSVLDLNASNFSAMVLNSSVLIEGVNEDLPGVLNRKFVKQ</sequence>
<name>A0A4R7D8G6_9FLAO</name>
<accession>A0A4R7D8G6</accession>
<protein>
    <recommendedName>
        <fullName evidence="3">Lipocalin-like protein</fullName>
    </recommendedName>
</protein>
<dbReference type="AlphaFoldDB" id="A0A4R7D8G6"/>
<reference evidence="1 2" key="1">
    <citation type="submission" date="2019-03" db="EMBL/GenBank/DDBJ databases">
        <title>Genomic Encyclopedia of Type Strains, Phase III (KMG-III): the genomes of soil and plant-associated and newly described type strains.</title>
        <authorList>
            <person name="Whitman W."/>
        </authorList>
    </citation>
    <scope>NUCLEOTIDE SEQUENCE [LARGE SCALE GENOMIC DNA]</scope>
    <source>
        <strain evidence="1 2">CECT 8455</strain>
    </source>
</reference>
<evidence type="ECO:0000313" key="2">
    <source>
        <dbReference type="Proteomes" id="UP000295274"/>
    </source>
</evidence>
<proteinExistence type="predicted"/>
<evidence type="ECO:0008006" key="3">
    <source>
        <dbReference type="Google" id="ProtNLM"/>
    </source>
</evidence>
<evidence type="ECO:0000313" key="1">
    <source>
        <dbReference type="EMBL" id="TDS16997.1"/>
    </source>
</evidence>
<keyword evidence="2" id="KW-1185">Reference proteome</keyword>
<comment type="caution">
    <text evidence="1">The sequence shown here is derived from an EMBL/GenBank/DDBJ whole genome shotgun (WGS) entry which is preliminary data.</text>
</comment>
<dbReference type="EMBL" id="SNZW01000013">
    <property type="protein sequence ID" value="TDS16997.1"/>
    <property type="molecule type" value="Genomic_DNA"/>
</dbReference>
<dbReference type="Proteomes" id="UP000295274">
    <property type="component" value="Unassembled WGS sequence"/>
</dbReference>
<organism evidence="1 2">
    <name type="scientific">Maribacter caenipelagi</name>
    <dbReference type="NCBI Taxonomy" id="1447781"/>
    <lineage>
        <taxon>Bacteria</taxon>
        <taxon>Pseudomonadati</taxon>
        <taxon>Bacteroidota</taxon>
        <taxon>Flavobacteriia</taxon>
        <taxon>Flavobacteriales</taxon>
        <taxon>Flavobacteriaceae</taxon>
        <taxon>Maribacter</taxon>
    </lineage>
</organism>
<gene>
    <name evidence="1" type="ORF">DFQ03_1487</name>
</gene>